<feature type="region of interest" description="Disordered" evidence="1">
    <location>
        <begin position="1"/>
        <end position="28"/>
    </location>
</feature>
<organism evidence="2 3">
    <name type="scientific">Petrolisthes cinctipes</name>
    <name type="common">Flat porcelain crab</name>
    <dbReference type="NCBI Taxonomy" id="88211"/>
    <lineage>
        <taxon>Eukaryota</taxon>
        <taxon>Metazoa</taxon>
        <taxon>Ecdysozoa</taxon>
        <taxon>Arthropoda</taxon>
        <taxon>Crustacea</taxon>
        <taxon>Multicrustacea</taxon>
        <taxon>Malacostraca</taxon>
        <taxon>Eumalacostraca</taxon>
        <taxon>Eucarida</taxon>
        <taxon>Decapoda</taxon>
        <taxon>Pleocyemata</taxon>
        <taxon>Anomura</taxon>
        <taxon>Galatheoidea</taxon>
        <taxon>Porcellanidae</taxon>
        <taxon>Petrolisthes</taxon>
    </lineage>
</organism>
<comment type="caution">
    <text evidence="2">The sequence shown here is derived from an EMBL/GenBank/DDBJ whole genome shotgun (WGS) entry which is preliminary data.</text>
</comment>
<proteinExistence type="predicted"/>
<reference evidence="2" key="1">
    <citation type="submission" date="2023-10" db="EMBL/GenBank/DDBJ databases">
        <title>Genome assemblies of two species of porcelain crab, Petrolisthes cinctipes and Petrolisthes manimaculis (Anomura: Porcellanidae).</title>
        <authorList>
            <person name="Angst P."/>
        </authorList>
    </citation>
    <scope>NUCLEOTIDE SEQUENCE</scope>
    <source>
        <strain evidence="2">PB745_01</strain>
        <tissue evidence="2">Gill</tissue>
    </source>
</reference>
<evidence type="ECO:0000313" key="3">
    <source>
        <dbReference type="Proteomes" id="UP001286313"/>
    </source>
</evidence>
<evidence type="ECO:0000256" key="1">
    <source>
        <dbReference type="SAM" id="MobiDB-lite"/>
    </source>
</evidence>
<protein>
    <submittedName>
        <fullName evidence="2">Uncharacterized protein</fullName>
    </submittedName>
</protein>
<feature type="compositionally biased region" description="Polar residues" evidence="1">
    <location>
        <begin position="65"/>
        <end position="78"/>
    </location>
</feature>
<gene>
    <name evidence="2" type="ORF">Pcinc_038032</name>
</gene>
<accession>A0AAE1BUK5</accession>
<feature type="region of interest" description="Disordered" evidence="1">
    <location>
        <begin position="65"/>
        <end position="161"/>
    </location>
</feature>
<keyword evidence="3" id="KW-1185">Reference proteome</keyword>
<name>A0AAE1BUK5_PETCI</name>
<evidence type="ECO:0000313" key="2">
    <source>
        <dbReference type="EMBL" id="KAK3855574.1"/>
    </source>
</evidence>
<dbReference type="AlphaFoldDB" id="A0AAE1BUK5"/>
<dbReference type="Proteomes" id="UP001286313">
    <property type="component" value="Unassembled WGS sequence"/>
</dbReference>
<sequence>MACVVGGAGPLADMPRGALATPAAPTPPVRASQCLAPTLCLSRHYTPKAARPSLNVACSPPALFSSPSLHSLQHSEGLTENHFLPSPRSRGQHEEQQECGLGTRRLEEPNLPGEPFPTVVPTQVKVPRGEGASPRQEGHDLHRLHTGAQRGSPGALSCPIA</sequence>
<dbReference type="EMBL" id="JAWQEG010006167">
    <property type="protein sequence ID" value="KAK3855574.1"/>
    <property type="molecule type" value="Genomic_DNA"/>
</dbReference>